<keyword evidence="2" id="KW-1133">Transmembrane helix</keyword>
<keyword evidence="4" id="KW-1185">Reference proteome</keyword>
<dbReference type="SUPFAM" id="SSF48452">
    <property type="entry name" value="TPR-like"/>
    <property type="match status" value="1"/>
</dbReference>
<sequence length="534" mass="60413">MKTLHTVILSVILLSLAASCSRRHRAVHREIDRISAIADVDPDSALRLLDSMAPTLAADDNLLMHHRLILVKARDKADMPFTTDSLIRPVIDYYRDRGPSDTLLPLALYYGGRAYSELGDAPRALDYFRQALAVLPDSVNPRLRGYIHAQSAGIYYRQNMLDRALAENKKALAISTSLHDTIAMGYDLKDIAYDYMCLGFPDSVMHFLDLAFELSATGTPEWQNFMRGQMASHYYMTGNIQKADSLIRNTLQDTISLPFKDSIYTIATDIFISEEDYTSVAPYLNWLSDSGSVYAKRNAARCLALIEARKSSSDSIHVYINDLLKYTDSIVMVENADAVIRMNAVYDYSVRERENQELKNHALTLERNLSIASTLAVVLILICLFSIRKMRTNKKELENLNLKFRLLQEKNADNSTSRFSSDQALKNDAAAINFIEKINHSQYKFNEVEWEALINAFVTHSPQFSYIFFQNRILSVTEQRISMLTKLNVPNKTIAKILYKSESTISSAKSRLYKKLKNTTTASAADLNNLIGSL</sequence>
<keyword evidence="2" id="KW-0812">Transmembrane</keyword>
<evidence type="ECO:0000313" key="3">
    <source>
        <dbReference type="EMBL" id="MEY8245699.1"/>
    </source>
</evidence>
<accession>A0ABV4CWD3</accession>
<keyword evidence="2" id="KW-0472">Membrane</keyword>
<keyword evidence="1" id="KW-0802">TPR repeat</keyword>
<dbReference type="InterPro" id="IPR019734">
    <property type="entry name" value="TPR_rpt"/>
</dbReference>
<dbReference type="InterPro" id="IPR011990">
    <property type="entry name" value="TPR-like_helical_dom_sf"/>
</dbReference>
<organism evidence="3 4">
    <name type="scientific">Heminiphilus faecis</name>
    <dbReference type="NCBI Taxonomy" id="2601703"/>
    <lineage>
        <taxon>Bacteria</taxon>
        <taxon>Pseudomonadati</taxon>
        <taxon>Bacteroidota</taxon>
        <taxon>Bacteroidia</taxon>
        <taxon>Bacteroidales</taxon>
        <taxon>Muribaculaceae</taxon>
        <taxon>Heminiphilus</taxon>
    </lineage>
</organism>
<dbReference type="SUPFAM" id="SSF46894">
    <property type="entry name" value="C-terminal effector domain of the bipartite response regulators"/>
    <property type="match status" value="1"/>
</dbReference>
<proteinExistence type="predicted"/>
<feature type="repeat" description="TPR" evidence="1">
    <location>
        <begin position="105"/>
        <end position="138"/>
    </location>
</feature>
<evidence type="ECO:0000256" key="2">
    <source>
        <dbReference type="SAM" id="Phobius"/>
    </source>
</evidence>
<gene>
    <name evidence="3" type="ORF">AAK873_08760</name>
</gene>
<evidence type="ECO:0000256" key="1">
    <source>
        <dbReference type="PROSITE-ProRule" id="PRU00339"/>
    </source>
</evidence>
<name>A0ABV4CWD3_9BACT</name>
<dbReference type="Proteomes" id="UP001565200">
    <property type="component" value="Unassembled WGS sequence"/>
</dbReference>
<dbReference type="Gene3D" id="1.25.40.10">
    <property type="entry name" value="Tetratricopeptide repeat domain"/>
    <property type="match status" value="1"/>
</dbReference>
<dbReference type="InterPro" id="IPR036388">
    <property type="entry name" value="WH-like_DNA-bd_sf"/>
</dbReference>
<evidence type="ECO:0000313" key="4">
    <source>
        <dbReference type="Proteomes" id="UP001565200"/>
    </source>
</evidence>
<feature type="transmembrane region" description="Helical" evidence="2">
    <location>
        <begin position="369"/>
        <end position="387"/>
    </location>
</feature>
<dbReference type="PROSITE" id="PS50005">
    <property type="entry name" value="TPR"/>
    <property type="match status" value="1"/>
</dbReference>
<dbReference type="EMBL" id="JBCLPP010000022">
    <property type="protein sequence ID" value="MEY8245699.1"/>
    <property type="molecule type" value="Genomic_DNA"/>
</dbReference>
<dbReference type="RefSeq" id="WP_369863500.1">
    <property type="nucleotide sequence ID" value="NZ_JBCLPP010000022.1"/>
</dbReference>
<protein>
    <recommendedName>
        <fullName evidence="5">Tetratricopeptide repeat protein</fullName>
    </recommendedName>
</protein>
<dbReference type="Gene3D" id="1.10.10.10">
    <property type="entry name" value="Winged helix-like DNA-binding domain superfamily/Winged helix DNA-binding domain"/>
    <property type="match status" value="1"/>
</dbReference>
<comment type="caution">
    <text evidence="3">The sequence shown here is derived from an EMBL/GenBank/DDBJ whole genome shotgun (WGS) entry which is preliminary data.</text>
</comment>
<evidence type="ECO:0008006" key="5">
    <source>
        <dbReference type="Google" id="ProtNLM"/>
    </source>
</evidence>
<dbReference type="InterPro" id="IPR016032">
    <property type="entry name" value="Sig_transdc_resp-reg_C-effctor"/>
</dbReference>
<dbReference type="PROSITE" id="PS51257">
    <property type="entry name" value="PROKAR_LIPOPROTEIN"/>
    <property type="match status" value="1"/>
</dbReference>
<reference evidence="3 4" key="1">
    <citation type="submission" date="2024-03" db="EMBL/GenBank/DDBJ databases">
        <title>Mouse gut bacterial collection (mGBC) of GemPharmatech.</title>
        <authorList>
            <person name="He Y."/>
            <person name="Dong L."/>
            <person name="Wu D."/>
            <person name="Gao X."/>
            <person name="Lin Z."/>
        </authorList>
    </citation>
    <scope>NUCLEOTIDE SEQUENCE [LARGE SCALE GENOMIC DNA]</scope>
    <source>
        <strain evidence="3 4">54-13</strain>
    </source>
</reference>